<proteinExistence type="predicted"/>
<reference evidence="2" key="1">
    <citation type="journal article" date="2019" name="Int. J. Syst. Evol. Microbiol.">
        <title>The Global Catalogue of Microorganisms (GCM) 10K type strain sequencing project: providing services to taxonomists for standard genome sequencing and annotation.</title>
        <authorList>
            <consortium name="The Broad Institute Genomics Platform"/>
            <consortium name="The Broad Institute Genome Sequencing Center for Infectious Disease"/>
            <person name="Wu L."/>
            <person name="Ma J."/>
        </authorList>
    </citation>
    <scope>NUCLEOTIDE SEQUENCE [LARGE SCALE GENOMIC DNA]</scope>
    <source>
        <strain evidence="2">DT28</strain>
    </source>
</reference>
<accession>A0ABV9JNP4</accession>
<evidence type="ECO:0000313" key="1">
    <source>
        <dbReference type="EMBL" id="MFC4655846.1"/>
    </source>
</evidence>
<keyword evidence="2" id="KW-1185">Reference proteome</keyword>
<evidence type="ECO:0000313" key="2">
    <source>
        <dbReference type="Proteomes" id="UP001595962"/>
    </source>
</evidence>
<dbReference type="RefSeq" id="WP_377334326.1">
    <property type="nucleotide sequence ID" value="NZ_JBHSGB010000010.1"/>
</dbReference>
<name>A0ABV9JNP4_9GAMM</name>
<dbReference type="Proteomes" id="UP001595962">
    <property type="component" value="Unassembled WGS sequence"/>
</dbReference>
<sequence length="63" mass="7229">MTSEFMRQVHLKTAQQYKAQGHSMQYVLAHFHKVGIPDDEIPELLPLVGFTDEQDPKALNSFD</sequence>
<gene>
    <name evidence="1" type="ORF">ACFO3I_12595</name>
</gene>
<protein>
    <submittedName>
        <fullName evidence="1">Uncharacterized protein</fullName>
    </submittedName>
</protein>
<comment type="caution">
    <text evidence="1">The sequence shown here is derived from an EMBL/GenBank/DDBJ whole genome shotgun (WGS) entry which is preliminary data.</text>
</comment>
<organism evidence="1 2">
    <name type="scientific">Rheinheimera marina</name>
    <dbReference type="NCBI Taxonomy" id="1774958"/>
    <lineage>
        <taxon>Bacteria</taxon>
        <taxon>Pseudomonadati</taxon>
        <taxon>Pseudomonadota</taxon>
        <taxon>Gammaproteobacteria</taxon>
        <taxon>Chromatiales</taxon>
        <taxon>Chromatiaceae</taxon>
        <taxon>Rheinheimera</taxon>
    </lineage>
</organism>
<dbReference type="EMBL" id="JBHSGB010000010">
    <property type="protein sequence ID" value="MFC4655846.1"/>
    <property type="molecule type" value="Genomic_DNA"/>
</dbReference>